<protein>
    <recommendedName>
        <fullName evidence="3">Pentatricopeptide repeat-containing protein</fullName>
    </recommendedName>
</protein>
<name>A0AAN7MEI5_TRANT</name>
<dbReference type="EMBL" id="JAXQNO010000001">
    <property type="protein sequence ID" value="KAK4804660.1"/>
    <property type="molecule type" value="Genomic_DNA"/>
</dbReference>
<sequence>MDARTHCLGSAIASRIASLKSSVQLLKRIVNGRALQIETCNSMLSLFLKLNKTGSACALYAEAFLLRSNSTIYTHNIMINLLREEGKLKKANAFILCMESLRHYANRCNMQH</sequence>
<dbReference type="AlphaFoldDB" id="A0AAN7MEI5"/>
<dbReference type="Proteomes" id="UP001346149">
    <property type="component" value="Unassembled WGS sequence"/>
</dbReference>
<evidence type="ECO:0008006" key="3">
    <source>
        <dbReference type="Google" id="ProtNLM"/>
    </source>
</evidence>
<dbReference type="Gene3D" id="1.25.40.10">
    <property type="entry name" value="Tetratricopeptide repeat domain"/>
    <property type="match status" value="1"/>
</dbReference>
<proteinExistence type="predicted"/>
<evidence type="ECO:0000313" key="2">
    <source>
        <dbReference type="Proteomes" id="UP001346149"/>
    </source>
</evidence>
<dbReference type="InterPro" id="IPR011990">
    <property type="entry name" value="TPR-like_helical_dom_sf"/>
</dbReference>
<organism evidence="1 2">
    <name type="scientific">Trapa natans</name>
    <name type="common">Water chestnut</name>
    <dbReference type="NCBI Taxonomy" id="22666"/>
    <lineage>
        <taxon>Eukaryota</taxon>
        <taxon>Viridiplantae</taxon>
        <taxon>Streptophyta</taxon>
        <taxon>Embryophyta</taxon>
        <taxon>Tracheophyta</taxon>
        <taxon>Spermatophyta</taxon>
        <taxon>Magnoliopsida</taxon>
        <taxon>eudicotyledons</taxon>
        <taxon>Gunneridae</taxon>
        <taxon>Pentapetalae</taxon>
        <taxon>rosids</taxon>
        <taxon>malvids</taxon>
        <taxon>Myrtales</taxon>
        <taxon>Lythraceae</taxon>
        <taxon>Trapa</taxon>
    </lineage>
</organism>
<reference evidence="1 2" key="1">
    <citation type="journal article" date="2023" name="Hortic Res">
        <title>Pangenome of water caltrop reveals structural variations and asymmetric subgenome divergence after allopolyploidization.</title>
        <authorList>
            <person name="Zhang X."/>
            <person name="Chen Y."/>
            <person name="Wang L."/>
            <person name="Yuan Y."/>
            <person name="Fang M."/>
            <person name="Shi L."/>
            <person name="Lu R."/>
            <person name="Comes H.P."/>
            <person name="Ma Y."/>
            <person name="Chen Y."/>
            <person name="Huang G."/>
            <person name="Zhou Y."/>
            <person name="Zheng Z."/>
            <person name="Qiu Y."/>
        </authorList>
    </citation>
    <scope>NUCLEOTIDE SEQUENCE [LARGE SCALE GENOMIC DNA]</scope>
    <source>
        <strain evidence="1">F231</strain>
    </source>
</reference>
<keyword evidence="2" id="KW-1185">Reference proteome</keyword>
<comment type="caution">
    <text evidence="1">The sequence shown here is derived from an EMBL/GenBank/DDBJ whole genome shotgun (WGS) entry which is preliminary data.</text>
</comment>
<accession>A0AAN7MEI5</accession>
<gene>
    <name evidence="1" type="ORF">SAY86_004477</name>
</gene>
<evidence type="ECO:0000313" key="1">
    <source>
        <dbReference type="EMBL" id="KAK4804660.1"/>
    </source>
</evidence>